<sequence length="163" mass="19156">MSNFAGNRDDIHYDVLSKDIADVFMESQREPDVNSFVKRLYYVMKEPSYLDWKLNVSGKIEDDTEKSVVLRSKLESILRSERMSQFLDENGVNLNSYNAWVKKKYGKCAKKDIKMIDLPEWVRRYSKKKRDDFDDDEKERGALLGNGKNSDEEKKPKKPESEN</sequence>
<dbReference type="AlphaFoldDB" id="B0EJ07"/>
<evidence type="ECO:0000256" key="1">
    <source>
        <dbReference type="SAM" id="MobiDB-lite"/>
    </source>
</evidence>
<dbReference type="OrthoDB" id="29971at2759"/>
<dbReference type="KEGG" id="edi:EDI_273460"/>
<dbReference type="OMA" id="SERMSQF"/>
<feature type="region of interest" description="Disordered" evidence="1">
    <location>
        <begin position="129"/>
        <end position="163"/>
    </location>
</feature>
<evidence type="ECO:0000313" key="3">
    <source>
        <dbReference type="Proteomes" id="UP000008076"/>
    </source>
</evidence>
<name>B0EJ07_ENTDS</name>
<dbReference type="eggNOG" id="ENOG502RH5B">
    <property type="taxonomic scope" value="Eukaryota"/>
</dbReference>
<reference evidence="3" key="1">
    <citation type="submission" date="2007-12" db="EMBL/GenBank/DDBJ databases">
        <title>Annotation of Entamoeba dispar SAW760.</title>
        <authorList>
            <person name="Lorenzi H."/>
            <person name="Inman J."/>
            <person name="Schobel S."/>
            <person name="Amedeo P."/>
            <person name="Caler E."/>
        </authorList>
    </citation>
    <scope>NUCLEOTIDE SEQUENCE [LARGE SCALE GENOMIC DNA]</scope>
    <source>
        <strain evidence="3">ATCC PRA-260 / SAW760</strain>
    </source>
</reference>
<dbReference type="EMBL" id="DS549505">
    <property type="protein sequence ID" value="EDR25488.1"/>
    <property type="molecule type" value="Genomic_DNA"/>
</dbReference>
<feature type="compositionally biased region" description="Basic and acidic residues" evidence="1">
    <location>
        <begin position="149"/>
        <end position="163"/>
    </location>
</feature>
<evidence type="ECO:0000313" key="2">
    <source>
        <dbReference type="EMBL" id="EDR25488.1"/>
    </source>
</evidence>
<keyword evidence="3" id="KW-1185">Reference proteome</keyword>
<dbReference type="Proteomes" id="UP000008076">
    <property type="component" value="Unassembled WGS sequence"/>
</dbReference>
<dbReference type="VEuPathDB" id="AmoebaDB:EDI_273460"/>
<accession>B0EJ07</accession>
<dbReference type="GeneID" id="5883269"/>
<organism evidence="3">
    <name type="scientific">Entamoeba dispar (strain ATCC PRA-260 / SAW760)</name>
    <dbReference type="NCBI Taxonomy" id="370354"/>
    <lineage>
        <taxon>Eukaryota</taxon>
        <taxon>Amoebozoa</taxon>
        <taxon>Evosea</taxon>
        <taxon>Archamoebae</taxon>
        <taxon>Mastigamoebida</taxon>
        <taxon>Entamoebidae</taxon>
        <taxon>Entamoeba</taxon>
    </lineage>
</organism>
<proteinExistence type="predicted"/>
<gene>
    <name evidence="2" type="ORF">EDI_273460</name>
</gene>
<dbReference type="RefSeq" id="XP_001738194.1">
    <property type="nucleotide sequence ID" value="XM_001738142.1"/>
</dbReference>
<protein>
    <submittedName>
        <fullName evidence="2">Uncharacterized protein</fullName>
    </submittedName>
</protein>